<dbReference type="SUPFAM" id="SSF48179">
    <property type="entry name" value="6-phosphogluconate dehydrogenase C-terminal domain-like"/>
    <property type="match status" value="1"/>
</dbReference>
<comment type="similarity">
    <text evidence="2 7">Belongs to the UDP-glucose/GDP-mannose dehydrogenase family.</text>
</comment>
<evidence type="ECO:0000256" key="7">
    <source>
        <dbReference type="PIRNR" id="PIRNR000124"/>
    </source>
</evidence>
<feature type="domain" description="UDP-glucose/GDP-mannose dehydrogenase C-terminal" evidence="11">
    <location>
        <begin position="312"/>
        <end position="413"/>
    </location>
</feature>
<dbReference type="InterPro" id="IPR028357">
    <property type="entry name" value="UDPglc_DH_bac"/>
</dbReference>
<dbReference type="InterPro" id="IPR036291">
    <property type="entry name" value="NAD(P)-bd_dom_sf"/>
</dbReference>
<dbReference type="InterPro" id="IPR014026">
    <property type="entry name" value="UDP-Glc/GDP-Man_DH_dimer"/>
</dbReference>
<dbReference type="UniPathway" id="UPA00038">
    <property type="reaction ID" value="UER00491"/>
</dbReference>
<dbReference type="Pfam" id="PF03721">
    <property type="entry name" value="UDPG_MGDP_dh_N"/>
    <property type="match status" value="1"/>
</dbReference>
<feature type="binding site" evidence="9">
    <location>
        <begin position="150"/>
        <end position="153"/>
    </location>
    <ligand>
        <name>substrate</name>
    </ligand>
</feature>
<feature type="binding site" evidence="10">
    <location>
        <position position="261"/>
    </location>
    <ligand>
        <name>NAD(+)</name>
        <dbReference type="ChEBI" id="CHEBI:57540"/>
    </ligand>
</feature>
<dbReference type="InterPro" id="IPR001732">
    <property type="entry name" value="UDP-Glc/GDP-Man_DH_N"/>
</dbReference>
<evidence type="ECO:0000256" key="5">
    <source>
        <dbReference type="ARBA" id="ARBA00023027"/>
    </source>
</evidence>
<protein>
    <recommendedName>
        <fullName evidence="3 7">UDP-glucose 6-dehydrogenase</fullName>
        <ecNumber evidence="3 7">1.1.1.22</ecNumber>
    </recommendedName>
</protein>
<feature type="binding site" evidence="10">
    <location>
        <position position="30"/>
    </location>
    <ligand>
        <name>NAD(+)</name>
        <dbReference type="ChEBI" id="CHEBI:57540"/>
    </ligand>
</feature>
<evidence type="ECO:0000313" key="13">
    <source>
        <dbReference type="Proteomes" id="UP000230093"/>
    </source>
</evidence>
<dbReference type="Gene3D" id="1.20.5.100">
    <property type="entry name" value="Cytochrome c1, transmembrane anchor, C-terminal"/>
    <property type="match status" value="1"/>
</dbReference>
<accession>A0A2H0W9S3</accession>
<feature type="binding site" evidence="10">
    <location>
        <position position="326"/>
    </location>
    <ligand>
        <name>NAD(+)</name>
        <dbReference type="ChEBI" id="CHEBI:57540"/>
    </ligand>
</feature>
<evidence type="ECO:0000256" key="8">
    <source>
        <dbReference type="PIRSR" id="PIRSR500134-1"/>
    </source>
</evidence>
<evidence type="ECO:0000256" key="10">
    <source>
        <dbReference type="PIRSR" id="PIRSR500134-3"/>
    </source>
</evidence>
<dbReference type="PIRSF" id="PIRSF500134">
    <property type="entry name" value="UDPglc_DH_bac"/>
    <property type="match status" value="1"/>
</dbReference>
<comment type="catalytic activity">
    <reaction evidence="6 7">
        <text>UDP-alpha-D-glucose + 2 NAD(+) + H2O = UDP-alpha-D-glucuronate + 2 NADH + 3 H(+)</text>
        <dbReference type="Rhea" id="RHEA:23596"/>
        <dbReference type="ChEBI" id="CHEBI:15377"/>
        <dbReference type="ChEBI" id="CHEBI:15378"/>
        <dbReference type="ChEBI" id="CHEBI:57540"/>
        <dbReference type="ChEBI" id="CHEBI:57945"/>
        <dbReference type="ChEBI" id="CHEBI:58052"/>
        <dbReference type="ChEBI" id="CHEBI:58885"/>
        <dbReference type="EC" id="1.1.1.22"/>
    </reaction>
</comment>
<dbReference type="PANTHER" id="PTHR43750">
    <property type="entry name" value="UDP-GLUCOSE 6-DEHYDROGENASE TUAD"/>
    <property type="match status" value="1"/>
</dbReference>
<feature type="binding site" evidence="9">
    <location>
        <position position="255"/>
    </location>
    <ligand>
        <name>substrate</name>
    </ligand>
</feature>
<dbReference type="PANTHER" id="PTHR43750:SF3">
    <property type="entry name" value="UDP-GLUCOSE 6-DEHYDROGENASE TUAD"/>
    <property type="match status" value="1"/>
</dbReference>
<evidence type="ECO:0000259" key="11">
    <source>
        <dbReference type="SMART" id="SM00984"/>
    </source>
</evidence>
<dbReference type="SUPFAM" id="SSF51735">
    <property type="entry name" value="NAD(P)-binding Rossmann-fold domains"/>
    <property type="match status" value="1"/>
</dbReference>
<feature type="binding site" evidence="10">
    <location>
        <position position="153"/>
    </location>
    <ligand>
        <name>NAD(+)</name>
        <dbReference type="ChEBI" id="CHEBI:57540"/>
    </ligand>
</feature>
<feature type="binding site" evidence="10">
    <location>
        <position position="35"/>
    </location>
    <ligand>
        <name>NAD(+)</name>
        <dbReference type="ChEBI" id="CHEBI:57540"/>
    </ligand>
</feature>
<comment type="caution">
    <text evidence="12">The sequence shown here is derived from an EMBL/GenBank/DDBJ whole genome shotgun (WGS) entry which is preliminary data.</text>
</comment>
<comment type="pathway">
    <text evidence="1">Nucleotide-sugar biosynthesis; UDP-alpha-D-glucuronate biosynthesis; UDP-alpha-D-glucuronate from UDP-alpha-D-glucose: step 1/1.</text>
</comment>
<evidence type="ECO:0000256" key="9">
    <source>
        <dbReference type="PIRSR" id="PIRSR500134-2"/>
    </source>
</evidence>
<dbReference type="InterPro" id="IPR014027">
    <property type="entry name" value="UDP-Glc/GDP-Man_DH_C"/>
</dbReference>
<keyword evidence="4 7" id="KW-0560">Oxidoreductase</keyword>
<dbReference type="InterPro" id="IPR008927">
    <property type="entry name" value="6-PGluconate_DH-like_C_sf"/>
</dbReference>
<dbReference type="Pfam" id="PF00984">
    <property type="entry name" value="UDPG_MGDP_dh"/>
    <property type="match status" value="1"/>
</dbReference>
<dbReference type="InterPro" id="IPR017476">
    <property type="entry name" value="UDP-Glc/GDP-Man"/>
</dbReference>
<feature type="binding site" evidence="9">
    <location>
        <position position="202"/>
    </location>
    <ligand>
        <name>substrate</name>
    </ligand>
</feature>
<feature type="active site" description="Nucleophile" evidence="8">
    <location>
        <position position="258"/>
    </location>
</feature>
<feature type="binding site" evidence="10">
    <location>
        <position position="121"/>
    </location>
    <ligand>
        <name>NAD(+)</name>
        <dbReference type="ChEBI" id="CHEBI:57540"/>
    </ligand>
</feature>
<dbReference type="SMART" id="SM00984">
    <property type="entry name" value="UDPG_MGDP_dh_C"/>
    <property type="match status" value="1"/>
</dbReference>
<dbReference type="GO" id="GO:0051287">
    <property type="term" value="F:NAD binding"/>
    <property type="evidence" value="ECO:0007669"/>
    <property type="project" value="InterPro"/>
</dbReference>
<dbReference type="GO" id="GO:0006065">
    <property type="term" value="P:UDP-glucuronate biosynthetic process"/>
    <property type="evidence" value="ECO:0007669"/>
    <property type="project" value="UniProtKB-UniPathway"/>
</dbReference>
<dbReference type="GO" id="GO:0000271">
    <property type="term" value="P:polysaccharide biosynthetic process"/>
    <property type="evidence" value="ECO:0007669"/>
    <property type="project" value="InterPro"/>
</dbReference>
<dbReference type="InterPro" id="IPR036220">
    <property type="entry name" value="UDP-Glc/GDP-Man_DH_C_sf"/>
</dbReference>
<dbReference type="Gene3D" id="3.40.50.720">
    <property type="entry name" value="NAD(P)-binding Rossmann-like Domain"/>
    <property type="match status" value="2"/>
</dbReference>
<gene>
    <name evidence="12" type="ORF">COT75_01920</name>
</gene>
<evidence type="ECO:0000256" key="3">
    <source>
        <dbReference type="ARBA" id="ARBA00012954"/>
    </source>
</evidence>
<sequence>MNIAVIGTGYVGLVTGAVLASFGNKVIALDVDKEKISLLKKGEVPFFEPGLKDLVLKGIEKNNLIFTSSYSEAIFKASIIFICVGTPAKKNGDYDLSYVYSAAKSIGQNLKDYSVVCIKSTVPPSTSKKVEEIIKKVTVVPFDLASCPEFLKEGSAVKDSFSPSRVVIGTETKKARDLLLKLHQPIKGPRVSCDLKSAQLIKYAANAFLATKISFINSIARLCDQIGADIDKVAEGLGLDPRIGQDFLKAGLGYGGSCFPKDTWALITYAKRLGYDFKFLKEVDNVNQNQVAYFLEKAVRLLGGSIKGKTVSILGLSFKPNTDDVREARSLDLIRELKKMGAKIKVYDPEALNTAKAVLKGVEFCSSSDKALKGSSALLLVTEWEEFKKLNLKKIGKLMKDKVIIDGRNMFDKRQVKSLGFSYEGVGRK</sequence>
<dbReference type="AlphaFoldDB" id="A0A2H0W9S3"/>
<reference evidence="13" key="1">
    <citation type="submission" date="2017-09" db="EMBL/GenBank/DDBJ databases">
        <title>Depth-based differentiation of microbial function through sediment-hosted aquifers and enrichment of novel symbionts in the deep terrestrial subsurface.</title>
        <authorList>
            <person name="Probst A.J."/>
            <person name="Ladd B."/>
            <person name="Jarett J.K."/>
            <person name="Geller-Mcgrath D.E."/>
            <person name="Sieber C.M.K."/>
            <person name="Emerson J.B."/>
            <person name="Anantharaman K."/>
            <person name="Thomas B.C."/>
            <person name="Malmstrom R."/>
            <person name="Stieglmeier M."/>
            <person name="Klingl A."/>
            <person name="Woyke T."/>
            <person name="Ryan C.M."/>
            <person name="Banfield J.F."/>
        </authorList>
    </citation>
    <scope>NUCLEOTIDE SEQUENCE [LARGE SCALE GENOMIC DNA]</scope>
</reference>
<feature type="binding site" evidence="9">
    <location>
        <position position="319"/>
    </location>
    <ligand>
        <name>substrate</name>
    </ligand>
</feature>
<evidence type="ECO:0000256" key="6">
    <source>
        <dbReference type="ARBA" id="ARBA00047473"/>
    </source>
</evidence>
<dbReference type="Pfam" id="PF03720">
    <property type="entry name" value="UDPG_MGDP_dh_C"/>
    <property type="match status" value="1"/>
</dbReference>
<dbReference type="EMBL" id="PEZT01000010">
    <property type="protein sequence ID" value="PIS09416.1"/>
    <property type="molecule type" value="Genomic_DNA"/>
</dbReference>
<name>A0A2H0W9S3_9BACT</name>
<organism evidence="12 13">
    <name type="scientific">Candidatus Beckwithbacteria bacterium CG10_big_fil_rev_8_21_14_0_10_34_10</name>
    <dbReference type="NCBI Taxonomy" id="1974495"/>
    <lineage>
        <taxon>Bacteria</taxon>
        <taxon>Candidatus Beckwithiibacteriota</taxon>
    </lineage>
</organism>
<feature type="binding site" evidence="9">
    <location>
        <begin position="247"/>
        <end position="251"/>
    </location>
    <ligand>
        <name>substrate</name>
    </ligand>
</feature>
<feature type="binding site" evidence="10">
    <location>
        <position position="86"/>
    </location>
    <ligand>
        <name>NAD(+)</name>
        <dbReference type="ChEBI" id="CHEBI:57540"/>
    </ligand>
</feature>
<dbReference type="NCBIfam" id="TIGR03026">
    <property type="entry name" value="NDP-sugDHase"/>
    <property type="match status" value="1"/>
</dbReference>
<dbReference type="EC" id="1.1.1.22" evidence="3 7"/>
<evidence type="ECO:0000256" key="4">
    <source>
        <dbReference type="ARBA" id="ARBA00023002"/>
    </source>
</evidence>
<keyword evidence="5 7" id="KW-0520">NAD</keyword>
<evidence type="ECO:0000313" key="12">
    <source>
        <dbReference type="EMBL" id="PIS09416.1"/>
    </source>
</evidence>
<evidence type="ECO:0000256" key="2">
    <source>
        <dbReference type="ARBA" id="ARBA00006601"/>
    </source>
</evidence>
<proteinExistence type="inferred from homology"/>
<dbReference type="GO" id="GO:0003979">
    <property type="term" value="F:UDP-glucose 6-dehydrogenase activity"/>
    <property type="evidence" value="ECO:0007669"/>
    <property type="project" value="UniProtKB-EC"/>
</dbReference>
<dbReference type="SUPFAM" id="SSF52413">
    <property type="entry name" value="UDP-glucose/GDP-mannose dehydrogenase C-terminal domain"/>
    <property type="match status" value="1"/>
</dbReference>
<evidence type="ECO:0000256" key="1">
    <source>
        <dbReference type="ARBA" id="ARBA00004701"/>
    </source>
</evidence>
<dbReference type="PIRSF" id="PIRSF000124">
    <property type="entry name" value="UDPglc_GDPman_dh"/>
    <property type="match status" value="1"/>
</dbReference>
<dbReference type="Proteomes" id="UP000230093">
    <property type="component" value="Unassembled WGS sequence"/>
</dbReference>